<organism evidence="1 2">
    <name type="scientific">Citrobacter amalonaticus</name>
    <dbReference type="NCBI Taxonomy" id="35703"/>
    <lineage>
        <taxon>Bacteria</taxon>
        <taxon>Pseudomonadati</taxon>
        <taxon>Pseudomonadota</taxon>
        <taxon>Gammaproteobacteria</taxon>
        <taxon>Enterobacterales</taxon>
        <taxon>Enterobacteriaceae</taxon>
        <taxon>Citrobacter</taxon>
    </lineage>
</organism>
<accession>A0A2S4RQZ2</accession>
<comment type="caution">
    <text evidence="1">The sequence shown here is derived from an EMBL/GenBank/DDBJ whole genome shotgun (WGS) entry which is preliminary data.</text>
</comment>
<dbReference type="EMBL" id="PQLX01000014">
    <property type="protein sequence ID" value="POU60356.1"/>
    <property type="molecule type" value="Genomic_DNA"/>
</dbReference>
<dbReference type="Proteomes" id="UP000237003">
    <property type="component" value="Unassembled WGS sequence"/>
</dbReference>
<dbReference type="OrthoDB" id="4933449at2"/>
<evidence type="ECO:0008006" key="3">
    <source>
        <dbReference type="Google" id="ProtNLM"/>
    </source>
</evidence>
<proteinExistence type="predicted"/>
<dbReference type="AlphaFoldDB" id="A0A2S4RQZ2"/>
<protein>
    <recommendedName>
        <fullName evidence="3">DUF2877 domain-containing protein</fullName>
    </recommendedName>
</protein>
<dbReference type="Pfam" id="PF11392">
    <property type="entry name" value="AllH"/>
    <property type="match status" value="1"/>
</dbReference>
<reference evidence="1 2" key="1">
    <citation type="submission" date="2018-01" db="EMBL/GenBank/DDBJ databases">
        <title>Complete genome sequences of 14 Citrobacter spp. isolated from plant in Canada.</title>
        <authorList>
            <person name="Bhandare S.G."/>
            <person name="Colavecchio A."/>
            <person name="Jeukens J."/>
            <person name="Emond-Rheault J.-G."/>
            <person name="Freschi L."/>
            <person name="Hamel J."/>
            <person name="Kukavica-Ibrulj I."/>
            <person name="Levesque R."/>
            <person name="Goodridge L."/>
        </authorList>
    </citation>
    <scope>NUCLEOTIDE SEQUENCE [LARGE SCALE GENOMIC DNA]</scope>
    <source>
        <strain evidence="1 2">S1285</strain>
    </source>
</reference>
<dbReference type="InterPro" id="IPR021530">
    <property type="entry name" value="AllH-like"/>
</dbReference>
<name>A0A2S4RQZ2_CITAM</name>
<sequence length="286" mass="32225">MTPAALSALSLGYLFPAKERHVLQVHSAFQHALNLRSEEGTHLTLLCAKKYQNLPDAARVMLPEQWDWRRETAGCGPVRLTHGVVIAQRFRIDLNRATVWQPQLRRASRDPKTGLWPQRHYKTLDAQLLLFCLEHKVGSALQWQGNILHQGLRPQESPKQLEDQVPRLIGYGKGLTPDGDDYLLGYLAALWLWKLPPMLAAHYARLQQAIERQLPHTTDISQHYLRGALRGHFSQLICELLKQLNADAPTTTVIACAEQVMQFGATSGVDCLAGLLHGMRTLNAHH</sequence>
<gene>
    <name evidence="1" type="ORF">C3430_25220</name>
</gene>
<dbReference type="RefSeq" id="WP_103780588.1">
    <property type="nucleotide sequence ID" value="NZ_PQLX01000014.1"/>
</dbReference>
<evidence type="ECO:0000313" key="1">
    <source>
        <dbReference type="EMBL" id="POU60356.1"/>
    </source>
</evidence>
<evidence type="ECO:0000313" key="2">
    <source>
        <dbReference type="Proteomes" id="UP000237003"/>
    </source>
</evidence>